<keyword evidence="13" id="KW-1185">Reference proteome</keyword>
<evidence type="ECO:0000256" key="9">
    <source>
        <dbReference type="ARBA" id="ARBA00044145"/>
    </source>
</evidence>
<keyword evidence="7" id="KW-0546">Nucleotide metabolism</keyword>
<keyword evidence="1" id="KW-0808">Transferase</keyword>
<keyword evidence="5" id="KW-0067">ATP-binding</keyword>
<keyword evidence="3" id="KW-0479">Metal-binding</keyword>
<evidence type="ECO:0000256" key="3">
    <source>
        <dbReference type="ARBA" id="ARBA00022723"/>
    </source>
</evidence>
<dbReference type="RefSeq" id="WP_345256505.1">
    <property type="nucleotide sequence ID" value="NZ_BAABGY010000008.1"/>
</dbReference>
<dbReference type="Pfam" id="PF21654">
    <property type="entry name" value="DncV-like_NTFase"/>
    <property type="match status" value="1"/>
</dbReference>
<evidence type="ECO:0000256" key="4">
    <source>
        <dbReference type="ARBA" id="ARBA00022741"/>
    </source>
</evidence>
<name>A0ABP8H610_9BACT</name>
<evidence type="ECO:0000256" key="1">
    <source>
        <dbReference type="ARBA" id="ARBA00022679"/>
    </source>
</evidence>
<keyword evidence="2" id="KW-0548">Nucleotidyltransferase</keyword>
<accession>A0ABP8H610</accession>
<organism evidence="12 13">
    <name type="scientific">Flaviaesturariibacter amylovorans</name>
    <dbReference type="NCBI Taxonomy" id="1084520"/>
    <lineage>
        <taxon>Bacteria</taxon>
        <taxon>Pseudomonadati</taxon>
        <taxon>Bacteroidota</taxon>
        <taxon>Chitinophagia</taxon>
        <taxon>Chitinophagales</taxon>
        <taxon>Chitinophagaceae</taxon>
        <taxon>Flaviaestuariibacter</taxon>
    </lineage>
</organism>
<evidence type="ECO:0000256" key="2">
    <source>
        <dbReference type="ARBA" id="ARBA00022695"/>
    </source>
</evidence>
<protein>
    <recommendedName>
        <fullName evidence="9">Cyclic GMP-AMP synthase</fullName>
    </recommendedName>
</protein>
<proteinExistence type="predicted"/>
<comment type="catalytic activity">
    <reaction evidence="10">
        <text>GTP + ATP = 3',3'-cGAMP + 2 diphosphate</text>
        <dbReference type="Rhea" id="RHEA:35647"/>
        <dbReference type="ChEBI" id="CHEBI:30616"/>
        <dbReference type="ChEBI" id="CHEBI:33019"/>
        <dbReference type="ChEBI" id="CHEBI:37565"/>
        <dbReference type="ChEBI" id="CHEBI:71501"/>
    </reaction>
    <physiologicalReaction direction="left-to-right" evidence="10">
        <dbReference type="Rhea" id="RHEA:35648"/>
    </physiologicalReaction>
</comment>
<sequence>MANCNKLFMDFCKEITPSQEEMQIMKTSRQALEKKITEKIKDKLGVTPSYYTQGSGAHGMKTIIIKEDGTYDVDRGVYLPEKPDVTPETVQSYVYDAVKNHTDGGAEHRKKCIRVFYKCAYNIDFPVYYQVDGETYSYLAIKGDGWIKDDPEQMIKWFKDYKDSDGQLIRVIKYLKAWASKCSFKTPSGIALAVWAAKNFVANTDRDDKCLLDVLKGIRNACWWSVSCISPVEPFDDLTAKLNEDQKTKFKSALDSFIAGAELAVSEENQLIASKEWKKYLGERFPEGLDENVDKRLSSLLSTAATVLSNTARLDKLGVVNQSSGVPHQTHRNYGS</sequence>
<dbReference type="InterPro" id="IPR048445">
    <property type="entry name" value="DncV-like_NTFase"/>
</dbReference>
<evidence type="ECO:0000313" key="12">
    <source>
        <dbReference type="EMBL" id="GAA4334913.1"/>
    </source>
</evidence>
<keyword evidence="6" id="KW-0460">Magnesium</keyword>
<evidence type="ECO:0000313" key="13">
    <source>
        <dbReference type="Proteomes" id="UP001501725"/>
    </source>
</evidence>
<feature type="domain" description="Cyclic GMP-AMP synthase DncV-like nucleotidyltransferase" evidence="11">
    <location>
        <begin position="48"/>
        <end position="128"/>
    </location>
</feature>
<reference evidence="13" key="1">
    <citation type="journal article" date="2019" name="Int. J. Syst. Evol. Microbiol.">
        <title>The Global Catalogue of Microorganisms (GCM) 10K type strain sequencing project: providing services to taxonomists for standard genome sequencing and annotation.</title>
        <authorList>
            <consortium name="The Broad Institute Genomics Platform"/>
            <consortium name="The Broad Institute Genome Sequencing Center for Infectious Disease"/>
            <person name="Wu L."/>
            <person name="Ma J."/>
        </authorList>
    </citation>
    <scope>NUCLEOTIDE SEQUENCE [LARGE SCALE GENOMIC DNA]</scope>
    <source>
        <strain evidence="13">JCM 17919</strain>
    </source>
</reference>
<evidence type="ECO:0000256" key="6">
    <source>
        <dbReference type="ARBA" id="ARBA00022842"/>
    </source>
</evidence>
<comment type="caution">
    <text evidence="12">The sequence shown here is derived from an EMBL/GenBank/DDBJ whole genome shotgun (WGS) entry which is preliminary data.</text>
</comment>
<dbReference type="Proteomes" id="UP001501725">
    <property type="component" value="Unassembled WGS sequence"/>
</dbReference>
<evidence type="ECO:0000259" key="11">
    <source>
        <dbReference type="Pfam" id="PF21654"/>
    </source>
</evidence>
<evidence type="ECO:0000256" key="10">
    <source>
        <dbReference type="ARBA" id="ARBA00048304"/>
    </source>
</evidence>
<dbReference type="EMBL" id="BAABGY010000008">
    <property type="protein sequence ID" value="GAA4334913.1"/>
    <property type="molecule type" value="Genomic_DNA"/>
</dbReference>
<keyword evidence="4" id="KW-0547">Nucleotide-binding</keyword>
<evidence type="ECO:0000256" key="5">
    <source>
        <dbReference type="ARBA" id="ARBA00022840"/>
    </source>
</evidence>
<keyword evidence="8" id="KW-0051">Antiviral defense</keyword>
<gene>
    <name evidence="12" type="ORF">GCM10023184_29340</name>
</gene>
<evidence type="ECO:0000256" key="8">
    <source>
        <dbReference type="ARBA" id="ARBA00023118"/>
    </source>
</evidence>
<evidence type="ECO:0000256" key="7">
    <source>
        <dbReference type="ARBA" id="ARBA00023080"/>
    </source>
</evidence>